<gene>
    <name evidence="1" type="ORF">DVH24_027963</name>
</gene>
<proteinExistence type="predicted"/>
<dbReference type="AlphaFoldDB" id="A0A498H8V3"/>
<protein>
    <submittedName>
        <fullName evidence="1">Uncharacterized protein</fullName>
    </submittedName>
</protein>
<evidence type="ECO:0000313" key="1">
    <source>
        <dbReference type="EMBL" id="RXH67816.1"/>
    </source>
</evidence>
<sequence>MKLEKAVAHLAVFLHISQAEDFFDFSRSSECYNFTISIFPSLSGLIGTSRGGLDPEEIHGIKLQQHGAELLDLIGTSRGGLDPEEIHGIKLQRRGAEVVISLALLDCNSKMLGSGKS</sequence>
<comment type="caution">
    <text evidence="1">The sequence shown here is derived from an EMBL/GenBank/DDBJ whole genome shotgun (WGS) entry which is preliminary data.</text>
</comment>
<evidence type="ECO:0000313" key="2">
    <source>
        <dbReference type="Proteomes" id="UP000290289"/>
    </source>
</evidence>
<accession>A0A498H8V3</accession>
<keyword evidence="2" id="KW-1185">Reference proteome</keyword>
<dbReference type="EMBL" id="RDQH01000343">
    <property type="protein sequence ID" value="RXH67816.1"/>
    <property type="molecule type" value="Genomic_DNA"/>
</dbReference>
<organism evidence="1 2">
    <name type="scientific">Malus domestica</name>
    <name type="common">Apple</name>
    <name type="synonym">Pyrus malus</name>
    <dbReference type="NCBI Taxonomy" id="3750"/>
    <lineage>
        <taxon>Eukaryota</taxon>
        <taxon>Viridiplantae</taxon>
        <taxon>Streptophyta</taxon>
        <taxon>Embryophyta</taxon>
        <taxon>Tracheophyta</taxon>
        <taxon>Spermatophyta</taxon>
        <taxon>Magnoliopsida</taxon>
        <taxon>eudicotyledons</taxon>
        <taxon>Gunneridae</taxon>
        <taxon>Pentapetalae</taxon>
        <taxon>rosids</taxon>
        <taxon>fabids</taxon>
        <taxon>Rosales</taxon>
        <taxon>Rosaceae</taxon>
        <taxon>Amygdaloideae</taxon>
        <taxon>Maleae</taxon>
        <taxon>Malus</taxon>
    </lineage>
</organism>
<reference evidence="1 2" key="1">
    <citation type="submission" date="2018-10" db="EMBL/GenBank/DDBJ databases">
        <title>A high-quality apple genome assembly.</title>
        <authorList>
            <person name="Hu J."/>
        </authorList>
    </citation>
    <scope>NUCLEOTIDE SEQUENCE [LARGE SCALE GENOMIC DNA]</scope>
    <source>
        <strain evidence="2">cv. HFTH1</strain>
        <tissue evidence="1">Young leaf</tissue>
    </source>
</reference>
<name>A0A498H8V3_MALDO</name>
<dbReference type="Proteomes" id="UP000290289">
    <property type="component" value="Chromosome 17"/>
</dbReference>